<feature type="transmembrane region" description="Helical" evidence="1">
    <location>
        <begin position="15"/>
        <end position="32"/>
    </location>
</feature>
<keyword evidence="1" id="KW-1133">Transmembrane helix</keyword>
<feature type="transmembrane region" description="Helical" evidence="1">
    <location>
        <begin position="188"/>
        <end position="215"/>
    </location>
</feature>
<sequence length="232" mass="25664">MKFLDQIALLSPVDWGAAGLIILSCFVIGWMIEHPGAKRPSVTILMSEQRREWMKVFVTRDPRIYDSQILTSLRQGTAFFASTSLLAIGGVLALVGNTEPLRGVAAEVSTIPVPVLIWQLKLGLVALFLTNAFLKFVWANRVFGYCAVMMSAVPNDPEDPAAYPRAAQAAELNIRAAMNFNRGLRSMYFALGALAWLIGAFALMIATFLVLWLVWSREFASIPRSILLKEKS</sequence>
<dbReference type="InterPro" id="IPR006747">
    <property type="entry name" value="DUF599"/>
</dbReference>
<keyword evidence="3" id="KW-1185">Reference proteome</keyword>
<evidence type="ECO:0000256" key="1">
    <source>
        <dbReference type="SAM" id="Phobius"/>
    </source>
</evidence>
<reference evidence="3" key="1">
    <citation type="submission" date="2024-04" db="EMBL/GenBank/DDBJ databases">
        <title>Phylogenomic analyses of a clade within the roseobacter group suggest taxonomic reassignments of species of the genera Aestuariivita, Citreicella, Loktanella, Nautella, Pelagibaca, Ruegeria, Thalassobius, Thiobacimonas and Tropicibacter, and the proposal o.</title>
        <authorList>
            <person name="Jeon C.O."/>
        </authorList>
    </citation>
    <scope>NUCLEOTIDE SEQUENCE [LARGE SCALE GENOMIC DNA]</scope>
    <source>
        <strain evidence="3">BS5-3</strain>
    </source>
</reference>
<keyword evidence="1" id="KW-0812">Transmembrane</keyword>
<feature type="transmembrane region" description="Helical" evidence="1">
    <location>
        <begin position="116"/>
        <end position="134"/>
    </location>
</feature>
<accession>A0ABZ2VAD4</accession>
<dbReference type="EMBL" id="CP150951">
    <property type="protein sequence ID" value="WZC50941.1"/>
    <property type="molecule type" value="Genomic_DNA"/>
</dbReference>
<protein>
    <submittedName>
        <fullName evidence="2">DUF599 domain-containing protein</fullName>
    </submittedName>
</protein>
<dbReference type="PROSITE" id="PS51257">
    <property type="entry name" value="PROKAR_LIPOPROTEIN"/>
    <property type="match status" value="1"/>
</dbReference>
<dbReference type="RefSeq" id="WP_341369038.1">
    <property type="nucleotide sequence ID" value="NZ_CP150951.2"/>
</dbReference>
<evidence type="ECO:0000313" key="3">
    <source>
        <dbReference type="Proteomes" id="UP001440612"/>
    </source>
</evidence>
<keyword evidence="1" id="KW-0472">Membrane</keyword>
<evidence type="ECO:0000313" key="2">
    <source>
        <dbReference type="EMBL" id="WZC50941.1"/>
    </source>
</evidence>
<dbReference type="Proteomes" id="UP001440612">
    <property type="component" value="Chromosome"/>
</dbReference>
<proteinExistence type="predicted"/>
<gene>
    <name evidence="2" type="ORF">AABB29_09245</name>
</gene>
<dbReference type="Pfam" id="PF04654">
    <property type="entry name" value="DUF599"/>
    <property type="match status" value="1"/>
</dbReference>
<feature type="transmembrane region" description="Helical" evidence="1">
    <location>
        <begin position="77"/>
        <end position="96"/>
    </location>
</feature>
<organism evidence="2 3">
    <name type="scientific">Yoonia phaeophyticola</name>
    <dbReference type="NCBI Taxonomy" id="3137369"/>
    <lineage>
        <taxon>Bacteria</taxon>
        <taxon>Pseudomonadati</taxon>
        <taxon>Pseudomonadota</taxon>
        <taxon>Alphaproteobacteria</taxon>
        <taxon>Rhodobacterales</taxon>
        <taxon>Paracoccaceae</taxon>
        <taxon>Yoonia</taxon>
    </lineage>
</organism>
<name>A0ABZ2VAD4_9RHOB</name>